<name>A0ABS1V5E0_9PROT</name>
<evidence type="ECO:0000259" key="1">
    <source>
        <dbReference type="Pfam" id="PF06812"/>
    </source>
</evidence>
<dbReference type="EMBL" id="JAEUXJ010000006">
    <property type="protein sequence ID" value="MBL6456915.1"/>
    <property type="molecule type" value="Genomic_DNA"/>
</dbReference>
<dbReference type="PANTHER" id="PTHR37951">
    <property type="entry name" value="CYTOPLASMIC PROTEIN-RELATED"/>
    <property type="match status" value="1"/>
</dbReference>
<dbReference type="InterPro" id="IPR010657">
    <property type="entry name" value="ImpA_N"/>
</dbReference>
<protein>
    <submittedName>
        <fullName evidence="2">Type VI secretion system protein TssA</fullName>
    </submittedName>
</protein>
<gene>
    <name evidence="2" type="primary">tssA</name>
    <name evidence="2" type="ORF">JMJ55_16380</name>
</gene>
<evidence type="ECO:0000313" key="3">
    <source>
        <dbReference type="Proteomes" id="UP000606490"/>
    </source>
</evidence>
<dbReference type="InterPro" id="IPR017740">
    <property type="entry name" value="TssA-like"/>
</dbReference>
<dbReference type="PANTHER" id="PTHR37951:SF1">
    <property type="entry name" value="TYPE VI SECRETION SYSTEM COMPONENT TSSA1"/>
    <property type="match status" value="1"/>
</dbReference>
<dbReference type="RefSeq" id="WP_202826653.1">
    <property type="nucleotide sequence ID" value="NZ_JAEUXJ010000006.1"/>
</dbReference>
<accession>A0ABS1V5E0</accession>
<feature type="domain" description="ImpA N-terminal" evidence="1">
    <location>
        <begin position="12"/>
        <end position="141"/>
    </location>
</feature>
<evidence type="ECO:0000313" key="2">
    <source>
        <dbReference type="EMBL" id="MBL6456915.1"/>
    </source>
</evidence>
<dbReference type="Proteomes" id="UP000606490">
    <property type="component" value="Unassembled WGS sequence"/>
</dbReference>
<reference evidence="2 3" key="1">
    <citation type="submission" date="2021-01" db="EMBL/GenBank/DDBJ databases">
        <title>Belnapia mucosa sp. nov. and Belnapia arida sp. nov., isolated from the Tabernas Desert (Almeria, Spain).</title>
        <authorList>
            <person name="Molina-Menor E."/>
            <person name="Vidal-Verdu A."/>
            <person name="Calonge A."/>
            <person name="Satari L."/>
            <person name="Pereto Magraner J."/>
            <person name="Porcar Miralles M."/>
        </authorList>
    </citation>
    <scope>NUCLEOTIDE SEQUENCE [LARGE SCALE GENOMIC DNA]</scope>
    <source>
        <strain evidence="2 3">T6</strain>
    </source>
</reference>
<sequence>MSESLFDIEALLAPLDGEGGAGTDLRTDYSPTSLYQKLRDARAEARAEERALETSEEADPAVPQSWREVKRVGLQCIGERSKDFEIAAWLLEALVRLDGLPGLIAGSELLTGLLERYWEPGFPQPDEDGMDVRAAPLGGLSGDGVDGTLMQPLRRLAMFRRPDGRAVGLHLWKIAEDTDAIPDEGDNRKRRKSRYEAGVPEMKALENEARVDAATLRRTAQLAMQAQRSWATLGTQMDARFGDLAPNTRRVSEALVRMVEIATRLIGPVAEAAPSGEAAAEAVAAQEDLAVAEGGPAMTGMLAAPRALRTREDAIRQIEELAEFFRKTEPHSPLAYTLADAVRRARMPLPDLLAEVLPDSGARQAMLTMLGIKVNEPE</sequence>
<dbReference type="Pfam" id="PF06812">
    <property type="entry name" value="ImpA_N"/>
    <property type="match status" value="1"/>
</dbReference>
<comment type="caution">
    <text evidence="2">The sequence shown here is derived from an EMBL/GenBank/DDBJ whole genome shotgun (WGS) entry which is preliminary data.</text>
</comment>
<keyword evidence="3" id="KW-1185">Reference proteome</keyword>
<proteinExistence type="predicted"/>
<organism evidence="2 3">
    <name type="scientific">Belnapia mucosa</name>
    <dbReference type="NCBI Taxonomy" id="2804532"/>
    <lineage>
        <taxon>Bacteria</taxon>
        <taxon>Pseudomonadati</taxon>
        <taxon>Pseudomonadota</taxon>
        <taxon>Alphaproteobacteria</taxon>
        <taxon>Acetobacterales</taxon>
        <taxon>Roseomonadaceae</taxon>
        <taxon>Belnapia</taxon>
    </lineage>
</organism>
<dbReference type="NCBIfam" id="TIGR03363">
    <property type="entry name" value="VI_chp_8"/>
    <property type="match status" value="1"/>
</dbReference>